<gene>
    <name evidence="2" type="primary">pilW</name>
    <name evidence="2" type="ORF">V3330_12135</name>
</gene>
<dbReference type="NCBIfam" id="TIGR02521">
    <property type="entry name" value="type_IV_pilW"/>
    <property type="match status" value="1"/>
</dbReference>
<evidence type="ECO:0000313" key="2">
    <source>
        <dbReference type="EMBL" id="MEJ8568375.1"/>
    </source>
</evidence>
<dbReference type="InterPro" id="IPR019734">
    <property type="entry name" value="TPR_rpt"/>
</dbReference>
<evidence type="ECO:0000256" key="1">
    <source>
        <dbReference type="PROSITE-ProRule" id="PRU00339"/>
    </source>
</evidence>
<organism evidence="2 3">
    <name type="scientific">Elongatibacter sediminis</name>
    <dbReference type="NCBI Taxonomy" id="3119006"/>
    <lineage>
        <taxon>Bacteria</taxon>
        <taxon>Pseudomonadati</taxon>
        <taxon>Pseudomonadota</taxon>
        <taxon>Gammaproteobacteria</taxon>
        <taxon>Chromatiales</taxon>
        <taxon>Wenzhouxiangellaceae</taxon>
        <taxon>Elongatibacter</taxon>
    </lineage>
</organism>
<dbReference type="PROSITE" id="PS50005">
    <property type="entry name" value="TPR"/>
    <property type="match status" value="3"/>
</dbReference>
<keyword evidence="1" id="KW-0802">TPR repeat</keyword>
<comment type="caution">
    <text evidence="2">The sequence shown here is derived from an EMBL/GenBank/DDBJ whole genome shotgun (WGS) entry which is preliminary data.</text>
</comment>
<protein>
    <submittedName>
        <fullName evidence="2">Type IV pilus biogenesis/stability protein PilW</fullName>
    </submittedName>
</protein>
<sequence>MTRTVTGLAAQSVRNFHYLACIVLLTTWLGGCASTGPSRASEDGAARKAAETNTSLGRRYMDRGQYEVALEKLKRAVAHDRTYAPAHTLLAILYETINMVEEAAEEYRLAVRYAPANGDVNNNYGVFLCGQGEGEKADAYFQTAVKDPFYATRYVAYANAGRCALELGDLDKAERYLRQSLEYDGKYAPALLPMAEVSYRKEAFLPARGFLQRYEAVGEPNAASLYLGYRVETALGDARAADAYLRTLRDEFPGSAEAAQTRAPN</sequence>
<name>A0AAW9R9U9_9GAMM</name>
<dbReference type="RefSeq" id="WP_354695693.1">
    <property type="nucleotide sequence ID" value="NZ_JAZHOG010000007.1"/>
</dbReference>
<dbReference type="Gene3D" id="1.25.40.10">
    <property type="entry name" value="Tetratricopeptide repeat domain"/>
    <property type="match status" value="1"/>
</dbReference>
<feature type="repeat" description="TPR" evidence="1">
    <location>
        <begin position="154"/>
        <end position="187"/>
    </location>
</feature>
<dbReference type="AlphaFoldDB" id="A0AAW9R9U9"/>
<reference evidence="2 3" key="1">
    <citation type="submission" date="2024-02" db="EMBL/GenBank/DDBJ databases">
        <title>A novel Wenzhouxiangellaceae bacterium, isolated from coastal sediments.</title>
        <authorList>
            <person name="Du Z.-J."/>
            <person name="Ye Y.-Q."/>
            <person name="Zhang X.-Y."/>
        </authorList>
    </citation>
    <scope>NUCLEOTIDE SEQUENCE [LARGE SCALE GENOMIC DNA]</scope>
    <source>
        <strain evidence="2 3">CH-27</strain>
    </source>
</reference>
<dbReference type="EMBL" id="JAZHOG010000007">
    <property type="protein sequence ID" value="MEJ8568375.1"/>
    <property type="molecule type" value="Genomic_DNA"/>
</dbReference>
<dbReference type="PROSITE" id="PS51257">
    <property type="entry name" value="PROKAR_LIPOPROTEIN"/>
    <property type="match status" value="1"/>
</dbReference>
<dbReference type="Pfam" id="PF13414">
    <property type="entry name" value="TPR_11"/>
    <property type="match status" value="1"/>
</dbReference>
<dbReference type="PANTHER" id="PTHR44809">
    <property type="match status" value="1"/>
</dbReference>
<dbReference type="InterPro" id="IPR052943">
    <property type="entry name" value="TMTC_O-mannosyl-trnsfr"/>
</dbReference>
<dbReference type="InterPro" id="IPR013360">
    <property type="entry name" value="Pilus_4_PilW"/>
</dbReference>
<accession>A0AAW9R9U9</accession>
<feature type="repeat" description="TPR" evidence="1">
    <location>
        <begin position="50"/>
        <end position="83"/>
    </location>
</feature>
<proteinExistence type="predicted"/>
<dbReference type="SUPFAM" id="SSF48452">
    <property type="entry name" value="TPR-like"/>
    <property type="match status" value="1"/>
</dbReference>
<feature type="repeat" description="TPR" evidence="1">
    <location>
        <begin position="84"/>
        <end position="117"/>
    </location>
</feature>
<dbReference type="InterPro" id="IPR011990">
    <property type="entry name" value="TPR-like_helical_dom_sf"/>
</dbReference>
<keyword evidence="3" id="KW-1185">Reference proteome</keyword>
<dbReference type="Proteomes" id="UP001359886">
    <property type="component" value="Unassembled WGS sequence"/>
</dbReference>
<dbReference type="Pfam" id="PF13181">
    <property type="entry name" value="TPR_8"/>
    <property type="match status" value="1"/>
</dbReference>
<dbReference type="PANTHER" id="PTHR44809:SF1">
    <property type="entry name" value="PROTEIN O-MANNOSYL-TRANSFERASE TMTC1"/>
    <property type="match status" value="1"/>
</dbReference>
<dbReference type="SMART" id="SM00028">
    <property type="entry name" value="TPR"/>
    <property type="match status" value="3"/>
</dbReference>
<evidence type="ECO:0000313" key="3">
    <source>
        <dbReference type="Proteomes" id="UP001359886"/>
    </source>
</evidence>